<dbReference type="SUPFAM" id="SSF53254">
    <property type="entry name" value="Phosphoglycerate mutase-like"/>
    <property type="match status" value="1"/>
</dbReference>
<dbReference type="CDD" id="cd07067">
    <property type="entry name" value="HP_PGM_like"/>
    <property type="match status" value="1"/>
</dbReference>
<sequence length="198" mass="22553">AMPLYLIRHGQTDWNLQRRWQSRTDTPLNDTGYRQAGAMQRELCRRNLIFSRVICSPLSRAQETTRIILDGSTNTVETNEALLEINLGDYEGRFEADLREEIGPAYDQWRKTRHREAAPGGESIYDVATRICPVLESVRNEVGAVLIVAHGGVHMAIKAELSQCFSIDCLDEFHQDNNQIDVWATTPPMQLERIEVQA</sequence>
<dbReference type="AlphaFoldDB" id="A0A382NS79"/>
<dbReference type="GO" id="GO:0005737">
    <property type="term" value="C:cytoplasm"/>
    <property type="evidence" value="ECO:0007669"/>
    <property type="project" value="TreeGrafter"/>
</dbReference>
<dbReference type="InterPro" id="IPR013078">
    <property type="entry name" value="His_Pase_superF_clade-1"/>
</dbReference>
<dbReference type="PANTHER" id="PTHR48100">
    <property type="entry name" value="BROAD-SPECIFICITY PHOSPHATASE YOR283W-RELATED"/>
    <property type="match status" value="1"/>
</dbReference>
<proteinExistence type="predicted"/>
<evidence type="ECO:0000313" key="3">
    <source>
        <dbReference type="EMBL" id="SVC64053.1"/>
    </source>
</evidence>
<dbReference type="EMBL" id="UINC01102432">
    <property type="protein sequence ID" value="SVC64053.1"/>
    <property type="molecule type" value="Genomic_DNA"/>
</dbReference>
<dbReference type="Gene3D" id="3.40.50.1240">
    <property type="entry name" value="Phosphoglycerate mutase-like"/>
    <property type="match status" value="1"/>
</dbReference>
<dbReference type="Pfam" id="PF00300">
    <property type="entry name" value="His_Phos_1"/>
    <property type="match status" value="1"/>
</dbReference>
<name>A0A382NS79_9ZZZZ</name>
<dbReference type="InterPro" id="IPR001345">
    <property type="entry name" value="PG/BPGM_mutase_AS"/>
</dbReference>
<accession>A0A382NS79</accession>
<gene>
    <name evidence="3" type="ORF">METZ01_LOCUS316907</name>
</gene>
<evidence type="ECO:0008006" key="4">
    <source>
        <dbReference type="Google" id="ProtNLM"/>
    </source>
</evidence>
<evidence type="ECO:0000256" key="1">
    <source>
        <dbReference type="ARBA" id="ARBA00023152"/>
    </source>
</evidence>
<keyword evidence="1" id="KW-0324">Glycolysis</keyword>
<protein>
    <recommendedName>
        <fullName evidence="4">Histidine phosphatase family protein</fullName>
    </recommendedName>
</protein>
<dbReference type="SMART" id="SM00855">
    <property type="entry name" value="PGAM"/>
    <property type="match status" value="1"/>
</dbReference>
<dbReference type="InterPro" id="IPR050275">
    <property type="entry name" value="PGM_Phosphatase"/>
</dbReference>
<dbReference type="InterPro" id="IPR029033">
    <property type="entry name" value="His_PPase_superfam"/>
</dbReference>
<keyword evidence="2" id="KW-0413">Isomerase</keyword>
<dbReference type="PANTHER" id="PTHR48100:SF1">
    <property type="entry name" value="HISTIDINE PHOSPHATASE FAMILY PROTEIN-RELATED"/>
    <property type="match status" value="1"/>
</dbReference>
<evidence type="ECO:0000256" key="2">
    <source>
        <dbReference type="ARBA" id="ARBA00023235"/>
    </source>
</evidence>
<dbReference type="PROSITE" id="PS00175">
    <property type="entry name" value="PG_MUTASE"/>
    <property type="match status" value="1"/>
</dbReference>
<reference evidence="3" key="1">
    <citation type="submission" date="2018-05" db="EMBL/GenBank/DDBJ databases">
        <authorList>
            <person name="Lanie J.A."/>
            <person name="Ng W.-L."/>
            <person name="Kazmierczak K.M."/>
            <person name="Andrzejewski T.M."/>
            <person name="Davidsen T.M."/>
            <person name="Wayne K.J."/>
            <person name="Tettelin H."/>
            <person name="Glass J.I."/>
            <person name="Rusch D."/>
            <person name="Podicherti R."/>
            <person name="Tsui H.-C.T."/>
            <person name="Winkler M.E."/>
        </authorList>
    </citation>
    <scope>NUCLEOTIDE SEQUENCE</scope>
</reference>
<dbReference type="GO" id="GO:0016791">
    <property type="term" value="F:phosphatase activity"/>
    <property type="evidence" value="ECO:0007669"/>
    <property type="project" value="TreeGrafter"/>
</dbReference>
<organism evidence="3">
    <name type="scientific">marine metagenome</name>
    <dbReference type="NCBI Taxonomy" id="408172"/>
    <lineage>
        <taxon>unclassified sequences</taxon>
        <taxon>metagenomes</taxon>
        <taxon>ecological metagenomes</taxon>
    </lineage>
</organism>
<feature type="non-terminal residue" evidence="3">
    <location>
        <position position="1"/>
    </location>
</feature>